<dbReference type="EMBL" id="CADCTQ010000684">
    <property type="protein sequence ID" value="CAA9345405.1"/>
    <property type="molecule type" value="Genomic_DNA"/>
</dbReference>
<dbReference type="AlphaFoldDB" id="A0A6J4M1D3"/>
<evidence type="ECO:0000313" key="1">
    <source>
        <dbReference type="EMBL" id="CAA9345405.1"/>
    </source>
</evidence>
<sequence>MARAEWIADVNALVMSFVPFFLPPGCNSTVRDFSSRAVRIGEGCRNTGTWNRVLWEQTAKV</sequence>
<name>A0A6J4M1D3_9SPHI</name>
<accession>A0A6J4M1D3</accession>
<proteinExistence type="predicted"/>
<protein>
    <submittedName>
        <fullName evidence="1">Uncharacterized protein</fullName>
    </submittedName>
</protein>
<organism evidence="1">
    <name type="scientific">uncultured Cytophagales bacterium</name>
    <dbReference type="NCBI Taxonomy" id="158755"/>
    <lineage>
        <taxon>Bacteria</taxon>
        <taxon>Pseudomonadati</taxon>
        <taxon>Bacteroidota</taxon>
        <taxon>Sphingobacteriia</taxon>
        <taxon>Sphingobacteriales</taxon>
        <taxon>environmental samples</taxon>
    </lineage>
</organism>
<reference evidence="1" key="1">
    <citation type="submission" date="2020-02" db="EMBL/GenBank/DDBJ databases">
        <authorList>
            <person name="Meier V. D."/>
        </authorList>
    </citation>
    <scope>NUCLEOTIDE SEQUENCE</scope>
    <source>
        <strain evidence="1">AVDCRST_MAG56</strain>
    </source>
</reference>
<gene>
    <name evidence="1" type="ORF">AVDCRST_MAG56-8142</name>
</gene>